<dbReference type="InterPro" id="IPR016181">
    <property type="entry name" value="Acyl_CoA_acyltransferase"/>
</dbReference>
<dbReference type="NCBIfam" id="NF040503">
    <property type="entry name" value="resist_ArsN1a"/>
    <property type="match status" value="1"/>
</dbReference>
<dbReference type="Proteomes" id="UP000535491">
    <property type="component" value="Unassembled WGS sequence"/>
</dbReference>
<dbReference type="Pfam" id="PF00583">
    <property type="entry name" value="Acetyltransf_1"/>
    <property type="match status" value="1"/>
</dbReference>
<dbReference type="InterPro" id="IPR000182">
    <property type="entry name" value="GNAT_dom"/>
</dbReference>
<keyword evidence="1 4" id="KW-0808">Transferase</keyword>
<evidence type="ECO:0000313" key="5">
    <source>
        <dbReference type="Proteomes" id="UP000535491"/>
    </source>
</evidence>
<evidence type="ECO:0000256" key="2">
    <source>
        <dbReference type="ARBA" id="ARBA00023315"/>
    </source>
</evidence>
<keyword evidence="5" id="KW-1185">Reference proteome</keyword>
<reference evidence="4 5" key="1">
    <citation type="submission" date="2020-07" db="EMBL/GenBank/DDBJ databases">
        <authorList>
            <person name="Feng H."/>
        </authorList>
    </citation>
    <scope>NUCLEOTIDE SEQUENCE [LARGE SCALE GENOMIC DNA]</scope>
    <source>
        <strain evidence="5">s-10</strain>
    </source>
</reference>
<evidence type="ECO:0000256" key="1">
    <source>
        <dbReference type="ARBA" id="ARBA00022679"/>
    </source>
</evidence>
<dbReference type="Gene3D" id="3.40.630.30">
    <property type="match status" value="1"/>
</dbReference>
<sequence>MTEILNAGIHTRQATFDTTFYTVENRHKWIVEQEEHYPILVAVLDAQVVGCAFVGPYRSRDCYRGIGEFSIYIRENYQGQKIGKKLLESLVNACAEQGYWKLVSRIFDFNHASRALCRSCGFREVGVYEKHGKLDGKWVDCIIVEKLIEKNLD</sequence>
<dbReference type="AlphaFoldDB" id="A0A7W1WN29"/>
<dbReference type="PROSITE" id="PS51186">
    <property type="entry name" value="GNAT"/>
    <property type="match status" value="1"/>
</dbReference>
<comment type="caution">
    <text evidence="4">The sequence shown here is derived from an EMBL/GenBank/DDBJ whole genome shotgun (WGS) entry which is preliminary data.</text>
</comment>
<gene>
    <name evidence="4" type="ORF">H1191_01325</name>
</gene>
<proteinExistence type="predicted"/>
<dbReference type="SUPFAM" id="SSF55729">
    <property type="entry name" value="Acyl-CoA N-acyltransferases (Nat)"/>
    <property type="match status" value="1"/>
</dbReference>
<accession>A0A7W1WN29</accession>
<evidence type="ECO:0000259" key="3">
    <source>
        <dbReference type="PROSITE" id="PS51186"/>
    </source>
</evidence>
<dbReference type="GO" id="GO:0016747">
    <property type="term" value="F:acyltransferase activity, transferring groups other than amino-acyl groups"/>
    <property type="evidence" value="ECO:0007669"/>
    <property type="project" value="InterPro"/>
</dbReference>
<protein>
    <submittedName>
        <fullName evidence="4">N-acetyltransferase</fullName>
    </submittedName>
</protein>
<dbReference type="PANTHER" id="PTHR43072">
    <property type="entry name" value="N-ACETYLTRANSFERASE"/>
    <property type="match status" value="1"/>
</dbReference>
<organism evidence="4 5">
    <name type="scientific">Paenactinomyces guangxiensis</name>
    <dbReference type="NCBI Taxonomy" id="1490290"/>
    <lineage>
        <taxon>Bacteria</taxon>
        <taxon>Bacillati</taxon>
        <taxon>Bacillota</taxon>
        <taxon>Bacilli</taxon>
        <taxon>Bacillales</taxon>
        <taxon>Thermoactinomycetaceae</taxon>
        <taxon>Paenactinomyces</taxon>
    </lineage>
</organism>
<evidence type="ECO:0000313" key="4">
    <source>
        <dbReference type="EMBL" id="MBA4492955.1"/>
    </source>
</evidence>
<dbReference type="PANTHER" id="PTHR43072:SF23">
    <property type="entry name" value="UPF0039 PROTEIN C11D3.02C"/>
    <property type="match status" value="1"/>
</dbReference>
<dbReference type="CDD" id="cd04301">
    <property type="entry name" value="NAT_SF"/>
    <property type="match status" value="1"/>
</dbReference>
<dbReference type="EMBL" id="JACEIQ010000001">
    <property type="protein sequence ID" value="MBA4492955.1"/>
    <property type="molecule type" value="Genomic_DNA"/>
</dbReference>
<name>A0A7W1WN29_9BACL</name>
<keyword evidence="2" id="KW-0012">Acyltransferase</keyword>
<feature type="domain" description="N-acetyltransferase" evidence="3">
    <location>
        <begin position="1"/>
        <end position="140"/>
    </location>
</feature>